<evidence type="ECO:0000256" key="1">
    <source>
        <dbReference type="SAM" id="MobiDB-lite"/>
    </source>
</evidence>
<name>N6ZQ23_9RHOO</name>
<sequence>MPIFLRRLTGPLRSFPNTPRAFAWLLAVGLCAWVMAELFWQFAAPQPVAALARHEPDPRKVAVRIGLHVGRAVPAADSAPARAAIPDARYTVTGIATGFGALPGFVILQADDGSTLSLSPGQALPDGRRLVRLLPETAEFELDDRRSSLALPARGGEPGDALRPPTPVADGGPRRDHR</sequence>
<keyword evidence="4" id="KW-1185">Reference proteome</keyword>
<keyword evidence="2" id="KW-0472">Membrane</keyword>
<feature type="transmembrane region" description="Helical" evidence="2">
    <location>
        <begin position="21"/>
        <end position="43"/>
    </location>
</feature>
<accession>N6ZQ23</accession>
<keyword evidence="2" id="KW-1133">Transmembrane helix</keyword>
<feature type="region of interest" description="Disordered" evidence="1">
    <location>
        <begin position="144"/>
        <end position="178"/>
    </location>
</feature>
<reference evidence="3 4" key="1">
    <citation type="submission" date="2012-09" db="EMBL/GenBank/DDBJ databases">
        <title>Draft Genome Sequences of 6 Strains from Genus Thauera.</title>
        <authorList>
            <person name="Liu B."/>
            <person name="Shapleigh J.P."/>
            <person name="Frostegard A.H."/>
        </authorList>
    </citation>
    <scope>NUCLEOTIDE SEQUENCE [LARGE SCALE GENOMIC DNA]</scope>
    <source>
        <strain evidence="3 4">B4P</strain>
    </source>
</reference>
<dbReference type="AlphaFoldDB" id="N6ZQ23"/>
<evidence type="ECO:0000256" key="2">
    <source>
        <dbReference type="SAM" id="Phobius"/>
    </source>
</evidence>
<proteinExistence type="predicted"/>
<gene>
    <name evidence="3" type="ORF">C667_14177</name>
</gene>
<dbReference type="OrthoDB" id="9182832at2"/>
<dbReference type="Proteomes" id="UP000013047">
    <property type="component" value="Unassembled WGS sequence"/>
</dbReference>
<comment type="caution">
    <text evidence="3">The sequence shown here is derived from an EMBL/GenBank/DDBJ whole genome shotgun (WGS) entry which is preliminary data.</text>
</comment>
<dbReference type="EMBL" id="AMXF01000112">
    <property type="protein sequence ID" value="ENO96388.1"/>
    <property type="molecule type" value="Genomic_DNA"/>
</dbReference>
<evidence type="ECO:0008006" key="5">
    <source>
        <dbReference type="Google" id="ProtNLM"/>
    </source>
</evidence>
<protein>
    <recommendedName>
        <fullName evidence="5">Type II secretion system protein GspC N-terminal domain-containing protein</fullName>
    </recommendedName>
</protein>
<keyword evidence="2" id="KW-0812">Transmembrane</keyword>
<organism evidence="3 4">
    <name type="scientific">Thauera phenylacetica B4P</name>
    <dbReference type="NCBI Taxonomy" id="1234382"/>
    <lineage>
        <taxon>Bacteria</taxon>
        <taxon>Pseudomonadati</taxon>
        <taxon>Pseudomonadota</taxon>
        <taxon>Betaproteobacteria</taxon>
        <taxon>Rhodocyclales</taxon>
        <taxon>Zoogloeaceae</taxon>
        <taxon>Thauera</taxon>
    </lineage>
</organism>
<evidence type="ECO:0000313" key="3">
    <source>
        <dbReference type="EMBL" id="ENO96388.1"/>
    </source>
</evidence>
<evidence type="ECO:0000313" key="4">
    <source>
        <dbReference type="Proteomes" id="UP000013047"/>
    </source>
</evidence>